<accession>A0AAD9NH64</accession>
<dbReference type="Proteomes" id="UP001208570">
    <property type="component" value="Unassembled WGS sequence"/>
</dbReference>
<keyword evidence="3 6" id="KW-0561">Oxygen transport</keyword>
<dbReference type="InterPro" id="IPR012292">
    <property type="entry name" value="Globin/Proto"/>
</dbReference>
<evidence type="ECO:0000256" key="7">
    <source>
        <dbReference type="PIRSR" id="PIRSR036517-1"/>
    </source>
</evidence>
<organism evidence="10 11">
    <name type="scientific">Paralvinella palmiformis</name>
    <dbReference type="NCBI Taxonomy" id="53620"/>
    <lineage>
        <taxon>Eukaryota</taxon>
        <taxon>Metazoa</taxon>
        <taxon>Spiralia</taxon>
        <taxon>Lophotrochozoa</taxon>
        <taxon>Annelida</taxon>
        <taxon>Polychaeta</taxon>
        <taxon>Sedentaria</taxon>
        <taxon>Canalipalpata</taxon>
        <taxon>Terebellida</taxon>
        <taxon>Terebelliformia</taxon>
        <taxon>Alvinellidae</taxon>
        <taxon>Paralvinella</taxon>
    </lineage>
</organism>
<sequence>MSFFHRLFEKFPDSKAMFSRVNVDDMQSPEFGGHMLRVLNGLDLFINLLGEDSALDSQIEHLNRQHLNYDGMKASYLWGMLDILTNSLPTVLDDYDALSFKNCLVEVFNDYTKGLP</sequence>
<keyword evidence="5 6" id="KW-0408">Iron</keyword>
<dbReference type="PROSITE" id="PS01033">
    <property type="entry name" value="GLOBIN"/>
    <property type="match status" value="1"/>
</dbReference>
<dbReference type="EMBL" id="JAODUP010000020">
    <property type="protein sequence ID" value="KAK2168131.1"/>
    <property type="molecule type" value="Genomic_DNA"/>
</dbReference>
<dbReference type="SUPFAM" id="SSF46458">
    <property type="entry name" value="Globin-like"/>
    <property type="match status" value="1"/>
</dbReference>
<dbReference type="CDD" id="cd01040">
    <property type="entry name" value="Mb-like"/>
    <property type="match status" value="1"/>
</dbReference>
<keyword evidence="11" id="KW-1185">Reference proteome</keyword>
<dbReference type="InterPro" id="IPR009050">
    <property type="entry name" value="Globin-like_sf"/>
</dbReference>
<gene>
    <name evidence="10" type="ORF">LSH36_20g09005</name>
</gene>
<dbReference type="GO" id="GO:0019825">
    <property type="term" value="F:oxygen binding"/>
    <property type="evidence" value="ECO:0007669"/>
    <property type="project" value="UniProtKB-UniRule"/>
</dbReference>
<evidence type="ECO:0000256" key="1">
    <source>
        <dbReference type="ARBA" id="ARBA00022448"/>
    </source>
</evidence>
<dbReference type="AlphaFoldDB" id="A0AAD9NH64"/>
<keyword evidence="2 6" id="KW-0349">Heme</keyword>
<evidence type="ECO:0000313" key="11">
    <source>
        <dbReference type="Proteomes" id="UP001208570"/>
    </source>
</evidence>
<evidence type="ECO:0000256" key="6">
    <source>
        <dbReference type="PIRNR" id="PIRNR036517"/>
    </source>
</evidence>
<proteinExistence type="inferred from homology"/>
<comment type="similarity">
    <text evidence="6 8">Belongs to the globin family.</text>
</comment>
<dbReference type="InterPro" id="IPR044399">
    <property type="entry name" value="Mb-like_M"/>
</dbReference>
<dbReference type="GO" id="GO:0005576">
    <property type="term" value="C:extracellular region"/>
    <property type="evidence" value="ECO:0007669"/>
    <property type="project" value="UniProtKB-UniRule"/>
</dbReference>
<comment type="caution">
    <text evidence="10">The sequence shown here is derived from an EMBL/GenBank/DDBJ whole genome shotgun (WGS) entry which is preliminary data.</text>
</comment>
<reference evidence="10" key="1">
    <citation type="journal article" date="2023" name="Mol. Biol. Evol.">
        <title>Third-Generation Sequencing Reveals the Adaptive Role of the Epigenome in Three Deep-Sea Polychaetes.</title>
        <authorList>
            <person name="Perez M."/>
            <person name="Aroh O."/>
            <person name="Sun Y."/>
            <person name="Lan Y."/>
            <person name="Juniper S.K."/>
            <person name="Young C.R."/>
            <person name="Angers B."/>
            <person name="Qian P.Y."/>
        </authorList>
    </citation>
    <scope>NUCLEOTIDE SEQUENCE</scope>
    <source>
        <strain evidence="10">P08H-3</strain>
    </source>
</reference>
<dbReference type="PIRSF" id="PIRSF036517">
    <property type="entry name" value="Ext_hemo"/>
    <property type="match status" value="1"/>
</dbReference>
<evidence type="ECO:0000256" key="2">
    <source>
        <dbReference type="ARBA" id="ARBA00022617"/>
    </source>
</evidence>
<keyword evidence="1 6" id="KW-0813">Transport</keyword>
<dbReference type="GO" id="GO:0005833">
    <property type="term" value="C:hemoglobin complex"/>
    <property type="evidence" value="ECO:0007669"/>
    <property type="project" value="UniProtKB-UniRule"/>
</dbReference>
<evidence type="ECO:0000256" key="3">
    <source>
        <dbReference type="ARBA" id="ARBA00022621"/>
    </source>
</evidence>
<feature type="domain" description="Globin" evidence="9">
    <location>
        <begin position="1"/>
        <end position="116"/>
    </location>
</feature>
<evidence type="ECO:0000259" key="9">
    <source>
        <dbReference type="PROSITE" id="PS01033"/>
    </source>
</evidence>
<keyword evidence="4 6" id="KW-0479">Metal-binding</keyword>
<evidence type="ECO:0000256" key="4">
    <source>
        <dbReference type="ARBA" id="ARBA00022723"/>
    </source>
</evidence>
<evidence type="ECO:0000256" key="5">
    <source>
        <dbReference type="ARBA" id="ARBA00023004"/>
    </source>
</evidence>
<dbReference type="GO" id="GO:0020037">
    <property type="term" value="F:heme binding"/>
    <property type="evidence" value="ECO:0007669"/>
    <property type="project" value="UniProtKB-UniRule"/>
</dbReference>
<dbReference type="GO" id="GO:0005506">
    <property type="term" value="F:iron ion binding"/>
    <property type="evidence" value="ECO:0007669"/>
    <property type="project" value="UniProtKB-UniRule"/>
</dbReference>
<name>A0AAD9NH64_9ANNE</name>
<dbReference type="Pfam" id="PF00042">
    <property type="entry name" value="Globin"/>
    <property type="match status" value="1"/>
</dbReference>
<protein>
    <recommendedName>
        <fullName evidence="6">Extracellular globin</fullName>
    </recommendedName>
</protein>
<dbReference type="Gene3D" id="1.10.490.10">
    <property type="entry name" value="Globins"/>
    <property type="match status" value="1"/>
</dbReference>
<dbReference type="GO" id="GO:0005344">
    <property type="term" value="F:oxygen carrier activity"/>
    <property type="evidence" value="ECO:0007669"/>
    <property type="project" value="UniProtKB-UniRule"/>
</dbReference>
<evidence type="ECO:0000256" key="8">
    <source>
        <dbReference type="RuleBase" id="RU000356"/>
    </source>
</evidence>
<evidence type="ECO:0000313" key="10">
    <source>
        <dbReference type="EMBL" id="KAK2168131.1"/>
    </source>
</evidence>
<dbReference type="InterPro" id="IPR014610">
    <property type="entry name" value="Haemoglobin_extracell"/>
</dbReference>
<dbReference type="InterPro" id="IPR000971">
    <property type="entry name" value="Globin"/>
</dbReference>
<feature type="binding site" description="proximal binding residue" evidence="7">
    <location>
        <position position="66"/>
    </location>
    <ligand>
        <name>heme b</name>
        <dbReference type="ChEBI" id="CHEBI:60344"/>
    </ligand>
    <ligandPart>
        <name>Fe</name>
        <dbReference type="ChEBI" id="CHEBI:18248"/>
    </ligandPart>
</feature>